<dbReference type="PANTHER" id="PTHR30485:SF2">
    <property type="entry name" value="BLL0597 PROTEIN"/>
    <property type="match status" value="1"/>
</dbReference>
<keyword evidence="3 7" id="KW-0812">Transmembrane</keyword>
<dbReference type="AlphaFoldDB" id="A0A6J5K354"/>
<sequence length="243" mass="26345">MNESFASRAENATRASGTIRILVWDAPVRVFHWLMVAAFAGAWLTAESERWRLMHVTLGYTMVGLAAFRIIWGLMGTRYARFSAFLRSPASVIRYLTSLAKARPERHVGHNPAGALAILAILLMTWAVGVTGWAAYNSVGGEWPGELHEGIANAMLALVAVHVLAVVVSSILHRDNLIGAMVSGYKSGHAGESIRRAHWGVAAVLIAAVFAWWGAQWRAAPHVPPADQPAAAQVHQQKQGDDD</sequence>
<name>A0A6J5K354_9BURK</name>
<evidence type="ECO:0000256" key="4">
    <source>
        <dbReference type="ARBA" id="ARBA00022989"/>
    </source>
</evidence>
<evidence type="ECO:0000256" key="6">
    <source>
        <dbReference type="SAM" id="MobiDB-lite"/>
    </source>
</evidence>
<evidence type="ECO:0000313" key="9">
    <source>
        <dbReference type="EMBL" id="CAB4048226.1"/>
    </source>
</evidence>
<keyword evidence="5 7" id="KW-0472">Membrane</keyword>
<dbReference type="GeneID" id="27796867"/>
<evidence type="ECO:0000256" key="7">
    <source>
        <dbReference type="SAM" id="Phobius"/>
    </source>
</evidence>
<feature type="transmembrane region" description="Helical" evidence="7">
    <location>
        <begin position="151"/>
        <end position="172"/>
    </location>
</feature>
<dbReference type="GO" id="GO:0020037">
    <property type="term" value="F:heme binding"/>
    <property type="evidence" value="ECO:0007669"/>
    <property type="project" value="TreeGrafter"/>
</dbReference>
<feature type="transmembrane region" description="Helical" evidence="7">
    <location>
        <begin position="53"/>
        <end position="72"/>
    </location>
</feature>
<dbReference type="Pfam" id="PF01292">
    <property type="entry name" value="Ni_hydr_CYTB"/>
    <property type="match status" value="1"/>
</dbReference>
<dbReference type="SUPFAM" id="SSF81342">
    <property type="entry name" value="Transmembrane di-heme cytochromes"/>
    <property type="match status" value="1"/>
</dbReference>
<proteinExistence type="predicted"/>
<dbReference type="EMBL" id="CADILN010000002">
    <property type="protein sequence ID" value="CAB4048226.1"/>
    <property type="molecule type" value="Genomic_DNA"/>
</dbReference>
<evidence type="ECO:0000313" key="10">
    <source>
        <dbReference type="Proteomes" id="UP000494102"/>
    </source>
</evidence>
<dbReference type="InterPro" id="IPR016174">
    <property type="entry name" value="Di-haem_cyt_TM"/>
</dbReference>
<protein>
    <recommendedName>
        <fullName evidence="8">Cytochrome b561 bacterial/Ni-hydrogenase domain-containing protein</fullName>
    </recommendedName>
</protein>
<gene>
    <name evidence="9" type="ORF">LMG9964_01860</name>
</gene>
<dbReference type="GO" id="GO:0009055">
    <property type="term" value="F:electron transfer activity"/>
    <property type="evidence" value="ECO:0007669"/>
    <property type="project" value="InterPro"/>
</dbReference>
<dbReference type="RefSeq" id="WP_015002554.1">
    <property type="nucleotide sequence ID" value="NZ_CADILN010000002.1"/>
</dbReference>
<accession>A0A6J5K354</accession>
<comment type="subcellular location">
    <subcellularLocation>
        <location evidence="1">Cell membrane</location>
        <topology evidence="1">Multi-pass membrane protein</topology>
    </subcellularLocation>
</comment>
<organism evidence="9 10">
    <name type="scientific">Paraburkholderia phenoliruptrix</name>
    <dbReference type="NCBI Taxonomy" id="252970"/>
    <lineage>
        <taxon>Bacteria</taxon>
        <taxon>Pseudomonadati</taxon>
        <taxon>Pseudomonadota</taxon>
        <taxon>Betaproteobacteria</taxon>
        <taxon>Burkholderiales</taxon>
        <taxon>Burkholderiaceae</taxon>
        <taxon>Paraburkholderia</taxon>
    </lineage>
</organism>
<dbReference type="Gene3D" id="1.20.950.20">
    <property type="entry name" value="Transmembrane di-heme cytochromes, Chain C"/>
    <property type="match status" value="1"/>
</dbReference>
<evidence type="ECO:0000256" key="2">
    <source>
        <dbReference type="ARBA" id="ARBA00022475"/>
    </source>
</evidence>
<evidence type="ECO:0000256" key="1">
    <source>
        <dbReference type="ARBA" id="ARBA00004651"/>
    </source>
</evidence>
<evidence type="ECO:0000256" key="5">
    <source>
        <dbReference type="ARBA" id="ARBA00023136"/>
    </source>
</evidence>
<evidence type="ECO:0000259" key="8">
    <source>
        <dbReference type="Pfam" id="PF01292"/>
    </source>
</evidence>
<dbReference type="GO" id="GO:0022904">
    <property type="term" value="P:respiratory electron transport chain"/>
    <property type="evidence" value="ECO:0007669"/>
    <property type="project" value="InterPro"/>
</dbReference>
<keyword evidence="2" id="KW-1003">Cell membrane</keyword>
<dbReference type="InterPro" id="IPR051542">
    <property type="entry name" value="Hydrogenase_cytochrome"/>
</dbReference>
<feature type="compositionally biased region" description="Low complexity" evidence="6">
    <location>
        <begin position="228"/>
        <end position="237"/>
    </location>
</feature>
<dbReference type="PANTHER" id="PTHR30485">
    <property type="entry name" value="NI/FE-HYDROGENASE 1 B-TYPE CYTOCHROME SUBUNIT"/>
    <property type="match status" value="1"/>
</dbReference>
<feature type="region of interest" description="Disordered" evidence="6">
    <location>
        <begin position="223"/>
        <end position="243"/>
    </location>
</feature>
<dbReference type="InterPro" id="IPR011577">
    <property type="entry name" value="Cyt_b561_bac/Ni-Hgenase"/>
</dbReference>
<feature type="domain" description="Cytochrome b561 bacterial/Ni-hydrogenase" evidence="8">
    <location>
        <begin position="23"/>
        <end position="184"/>
    </location>
</feature>
<dbReference type="Proteomes" id="UP000494102">
    <property type="component" value="Unassembled WGS sequence"/>
</dbReference>
<evidence type="ECO:0000256" key="3">
    <source>
        <dbReference type="ARBA" id="ARBA00022692"/>
    </source>
</evidence>
<feature type="transmembrane region" description="Helical" evidence="7">
    <location>
        <begin position="30"/>
        <end position="46"/>
    </location>
</feature>
<reference evidence="9 10" key="1">
    <citation type="submission" date="2020-04" db="EMBL/GenBank/DDBJ databases">
        <authorList>
            <person name="De Canck E."/>
        </authorList>
    </citation>
    <scope>NUCLEOTIDE SEQUENCE [LARGE SCALE GENOMIC DNA]</scope>
    <source>
        <strain evidence="9 10">LMG 9964</strain>
    </source>
</reference>
<feature type="transmembrane region" description="Helical" evidence="7">
    <location>
        <begin position="197"/>
        <end position="215"/>
    </location>
</feature>
<feature type="transmembrane region" description="Helical" evidence="7">
    <location>
        <begin position="116"/>
        <end position="136"/>
    </location>
</feature>
<dbReference type="GO" id="GO:0005886">
    <property type="term" value="C:plasma membrane"/>
    <property type="evidence" value="ECO:0007669"/>
    <property type="project" value="UniProtKB-SubCell"/>
</dbReference>
<keyword evidence="4 7" id="KW-1133">Transmembrane helix</keyword>